<dbReference type="InterPro" id="IPR002347">
    <property type="entry name" value="SDR_fam"/>
</dbReference>
<keyword evidence="2" id="KW-0560">Oxidoreductase</keyword>
<dbReference type="Gene3D" id="3.40.50.720">
    <property type="entry name" value="NAD(P)-binding Rossmann-like Domain"/>
    <property type="match status" value="1"/>
</dbReference>
<dbReference type="OrthoDB" id="7064009at2"/>
<dbReference type="RefSeq" id="WP_012935914.1">
    <property type="nucleotide sequence ID" value="NC_013739.1"/>
</dbReference>
<dbReference type="NCBIfam" id="NF005559">
    <property type="entry name" value="PRK07231.1"/>
    <property type="match status" value="1"/>
</dbReference>
<evidence type="ECO:0000313" key="3">
    <source>
        <dbReference type="EMBL" id="ADB52863.1"/>
    </source>
</evidence>
<reference evidence="4" key="2">
    <citation type="submission" date="2010-01" db="EMBL/GenBank/DDBJ databases">
        <title>The complete genome of Conexibacter woesei DSM 14684.</title>
        <authorList>
            <consortium name="US DOE Joint Genome Institute (JGI-PGF)"/>
            <person name="Lucas S."/>
            <person name="Copeland A."/>
            <person name="Lapidus A."/>
            <person name="Glavina del Rio T."/>
            <person name="Dalin E."/>
            <person name="Tice H."/>
            <person name="Bruce D."/>
            <person name="Goodwin L."/>
            <person name="Pitluck S."/>
            <person name="Kyrpides N."/>
            <person name="Mavromatis K."/>
            <person name="Ivanova N."/>
            <person name="Mikhailova N."/>
            <person name="Chertkov O."/>
            <person name="Brettin T."/>
            <person name="Detter J.C."/>
            <person name="Han C."/>
            <person name="Larimer F."/>
            <person name="Land M."/>
            <person name="Hauser L."/>
            <person name="Markowitz V."/>
            <person name="Cheng J.-F."/>
            <person name="Hugenholtz P."/>
            <person name="Woyke T."/>
            <person name="Wu D."/>
            <person name="Pukall R."/>
            <person name="Steenblock K."/>
            <person name="Schneider S."/>
            <person name="Klenk H.-P."/>
            <person name="Eisen J.A."/>
        </authorList>
    </citation>
    <scope>NUCLEOTIDE SEQUENCE [LARGE SCALE GENOMIC DNA]</scope>
    <source>
        <strain evidence="4">DSM 14684 / CIP 108061 / JCM 11494 / NBRC 100937 / ID131577</strain>
    </source>
</reference>
<dbReference type="STRING" id="469383.Cwoe_4449"/>
<keyword evidence="4" id="KW-1185">Reference proteome</keyword>
<dbReference type="PANTHER" id="PTHR24321">
    <property type="entry name" value="DEHYDROGENASES, SHORT CHAIN"/>
    <property type="match status" value="1"/>
</dbReference>
<dbReference type="SUPFAM" id="SSF51735">
    <property type="entry name" value="NAD(P)-binding Rossmann-fold domains"/>
    <property type="match status" value="1"/>
</dbReference>
<dbReference type="EMBL" id="CP001854">
    <property type="protein sequence ID" value="ADB52863.1"/>
    <property type="molecule type" value="Genomic_DNA"/>
</dbReference>
<comment type="similarity">
    <text evidence="1">Belongs to the short-chain dehydrogenases/reductases (SDR) family.</text>
</comment>
<dbReference type="HOGENOM" id="CLU_010194_1_0_11"/>
<dbReference type="Pfam" id="PF13561">
    <property type="entry name" value="adh_short_C2"/>
    <property type="match status" value="1"/>
</dbReference>
<sequence>MAGRLTDKVAIVTGAGGGIGAATTRKLAAEGAAVLCVDVDETAATRIADELAQAGHRAAAFAADLATADANRAMVTEAVRRWGGLDVLHANAAVQVMGSLADTSAEQWQRLFDVNLRGVAWGIEAALPALSERGGGSIVITASLLGIVGDPDMPAYGAMKGGLRALCRSLASAHGPAGIRVNTICPGDVETPLLADFFAFQSDPEAARRAIEERYPLRRFARPEDVANVVAFLASDEAAYLTGIDVVVDGGLLARIY</sequence>
<dbReference type="eggNOG" id="COG1028">
    <property type="taxonomic scope" value="Bacteria"/>
</dbReference>
<accession>D3F7W9</accession>
<dbReference type="KEGG" id="cwo:Cwoe_4449"/>
<protein>
    <submittedName>
        <fullName evidence="3">Short-chain dehydrogenase/reductase SDR</fullName>
    </submittedName>
</protein>
<gene>
    <name evidence="3" type="ordered locus">Cwoe_4449</name>
</gene>
<reference evidence="3 4" key="1">
    <citation type="journal article" date="2010" name="Stand. Genomic Sci.">
        <title>Complete genome sequence of Conexibacter woesei type strain (ID131577).</title>
        <authorList>
            <person name="Pukall R."/>
            <person name="Lapidus A."/>
            <person name="Glavina Del Rio T."/>
            <person name="Copeland A."/>
            <person name="Tice H."/>
            <person name="Cheng J.-F."/>
            <person name="Lucas S."/>
            <person name="Chen F."/>
            <person name="Nolan M."/>
            <person name="Bruce D."/>
            <person name="Goodwin L."/>
            <person name="Pitluck S."/>
            <person name="Mavromatis K."/>
            <person name="Ivanova N."/>
            <person name="Ovchinnikova G."/>
            <person name="Pati A."/>
            <person name="Chen A."/>
            <person name="Palaniappan K."/>
            <person name="Land M."/>
            <person name="Hauser L."/>
            <person name="Chang Y.-J."/>
            <person name="Jeffries C.D."/>
            <person name="Chain P."/>
            <person name="Meincke L."/>
            <person name="Sims D."/>
            <person name="Brettin T."/>
            <person name="Detter J.C."/>
            <person name="Rohde M."/>
            <person name="Goeker M."/>
            <person name="Bristow J."/>
            <person name="Eisen J.A."/>
            <person name="Markowitz V."/>
            <person name="Kyrpides N.C."/>
            <person name="Klenk H.-P."/>
            <person name="Hugenholtz P."/>
        </authorList>
    </citation>
    <scope>NUCLEOTIDE SEQUENCE [LARGE SCALE GENOMIC DNA]</scope>
    <source>
        <strain evidence="4">DSM 14684 / CIP 108061 / JCM 11494 / NBRC 100937 / ID131577</strain>
    </source>
</reference>
<dbReference type="AlphaFoldDB" id="D3F7W9"/>
<name>D3F7W9_CONWI</name>
<dbReference type="FunFam" id="3.40.50.720:FF:000084">
    <property type="entry name" value="Short-chain dehydrogenase reductase"/>
    <property type="match status" value="1"/>
</dbReference>
<dbReference type="InterPro" id="IPR036291">
    <property type="entry name" value="NAD(P)-bd_dom_sf"/>
</dbReference>
<dbReference type="PRINTS" id="PR00081">
    <property type="entry name" value="GDHRDH"/>
</dbReference>
<evidence type="ECO:0000313" key="4">
    <source>
        <dbReference type="Proteomes" id="UP000008229"/>
    </source>
</evidence>
<dbReference type="PANTHER" id="PTHR24321:SF8">
    <property type="entry name" value="ESTRADIOL 17-BETA-DEHYDROGENASE 8-RELATED"/>
    <property type="match status" value="1"/>
</dbReference>
<organism evidence="3 4">
    <name type="scientific">Conexibacter woesei (strain DSM 14684 / CCUG 47730 / CIP 108061 / JCM 11494 / NBRC 100937 / ID131577)</name>
    <dbReference type="NCBI Taxonomy" id="469383"/>
    <lineage>
        <taxon>Bacteria</taxon>
        <taxon>Bacillati</taxon>
        <taxon>Actinomycetota</taxon>
        <taxon>Thermoleophilia</taxon>
        <taxon>Solirubrobacterales</taxon>
        <taxon>Conexibacteraceae</taxon>
        <taxon>Conexibacter</taxon>
    </lineage>
</organism>
<dbReference type="Proteomes" id="UP000008229">
    <property type="component" value="Chromosome"/>
</dbReference>
<proteinExistence type="inferred from homology"/>
<dbReference type="GO" id="GO:0016491">
    <property type="term" value="F:oxidoreductase activity"/>
    <property type="evidence" value="ECO:0007669"/>
    <property type="project" value="UniProtKB-KW"/>
</dbReference>
<dbReference type="CDD" id="cd05233">
    <property type="entry name" value="SDR_c"/>
    <property type="match status" value="1"/>
</dbReference>
<evidence type="ECO:0000256" key="1">
    <source>
        <dbReference type="ARBA" id="ARBA00006484"/>
    </source>
</evidence>
<evidence type="ECO:0000256" key="2">
    <source>
        <dbReference type="ARBA" id="ARBA00023002"/>
    </source>
</evidence>